<dbReference type="Gene3D" id="1.10.10.60">
    <property type="entry name" value="Homeodomain-like"/>
    <property type="match status" value="1"/>
</dbReference>
<dbReference type="Proteomes" id="UP001324115">
    <property type="component" value="Unassembled WGS sequence"/>
</dbReference>
<comment type="caution">
    <text evidence="10">The sequence shown here is derived from an EMBL/GenBank/DDBJ whole genome shotgun (WGS) entry which is preliminary data.</text>
</comment>
<dbReference type="GO" id="GO:0005634">
    <property type="term" value="C:nucleus"/>
    <property type="evidence" value="ECO:0007669"/>
    <property type="project" value="UniProtKB-SubCell"/>
</dbReference>
<keyword evidence="5" id="KW-0804">Transcription</keyword>
<proteinExistence type="inferred from homology"/>
<dbReference type="InterPro" id="IPR046955">
    <property type="entry name" value="PHR1-like"/>
</dbReference>
<keyword evidence="6" id="KW-0539">Nucleus</keyword>
<evidence type="ECO:0000256" key="4">
    <source>
        <dbReference type="ARBA" id="ARBA00023054"/>
    </source>
</evidence>
<dbReference type="InterPro" id="IPR025756">
    <property type="entry name" value="Myb_CC_LHEQLE"/>
</dbReference>
<dbReference type="PANTHER" id="PTHR31499:SF79">
    <property type="entry name" value="HTH MYB-TYPE DOMAIN-CONTAINING PROTEIN"/>
    <property type="match status" value="1"/>
</dbReference>
<evidence type="ECO:0000256" key="6">
    <source>
        <dbReference type="ARBA" id="ARBA00023242"/>
    </source>
</evidence>
<dbReference type="SUPFAM" id="SSF46689">
    <property type="entry name" value="Homeodomain-like"/>
    <property type="match status" value="1"/>
</dbReference>
<evidence type="ECO:0000313" key="11">
    <source>
        <dbReference type="Proteomes" id="UP001324115"/>
    </source>
</evidence>
<gene>
    <name evidence="10" type="ORF">RGQ29_025571</name>
</gene>
<comment type="subcellular location">
    <subcellularLocation>
        <location evidence="1">Nucleus</location>
    </subcellularLocation>
</comment>
<reference evidence="10 11" key="1">
    <citation type="journal article" date="2023" name="G3 (Bethesda)">
        <title>A haplotype-resolved chromosome-scale genome for Quercus rubra L. provides insights into the genetics of adaptive traits for red oak species.</title>
        <authorList>
            <person name="Kapoor B."/>
            <person name="Jenkins J."/>
            <person name="Schmutz J."/>
            <person name="Zhebentyayeva T."/>
            <person name="Kuelheim C."/>
            <person name="Coggeshall M."/>
            <person name="Heim C."/>
            <person name="Lasky J.R."/>
            <person name="Leites L."/>
            <person name="Islam-Faridi N."/>
            <person name="Romero-Severson J."/>
            <person name="DeLeo V.L."/>
            <person name="Lucas S.M."/>
            <person name="Lazic D."/>
            <person name="Gailing O."/>
            <person name="Carlson J."/>
            <person name="Staton M."/>
        </authorList>
    </citation>
    <scope>NUCLEOTIDE SEQUENCE [LARGE SCALE GENOMIC DNA]</scope>
    <source>
        <strain evidence="10">Pseudo-F2</strain>
    </source>
</reference>
<evidence type="ECO:0000259" key="8">
    <source>
        <dbReference type="Pfam" id="PF00249"/>
    </source>
</evidence>
<keyword evidence="3" id="KW-0805">Transcription regulation</keyword>
<feature type="region of interest" description="Disordered" evidence="7">
    <location>
        <begin position="139"/>
        <end position="161"/>
    </location>
</feature>
<dbReference type="Pfam" id="PF14379">
    <property type="entry name" value="Myb_CC_LHEQLE"/>
    <property type="match status" value="1"/>
</dbReference>
<dbReference type="GO" id="GO:0003700">
    <property type="term" value="F:DNA-binding transcription factor activity"/>
    <property type="evidence" value="ECO:0007669"/>
    <property type="project" value="InterPro"/>
</dbReference>
<dbReference type="EMBL" id="JAXUIC010000007">
    <property type="protein sequence ID" value="KAK4582435.1"/>
    <property type="molecule type" value="Genomic_DNA"/>
</dbReference>
<dbReference type="Pfam" id="PF00249">
    <property type="entry name" value="Myb_DNA-binding"/>
    <property type="match status" value="1"/>
</dbReference>
<protein>
    <recommendedName>
        <fullName evidence="12">HTH myb-type domain-containing protein</fullName>
    </recommendedName>
</protein>
<evidence type="ECO:0000256" key="7">
    <source>
        <dbReference type="SAM" id="MobiDB-lite"/>
    </source>
</evidence>
<evidence type="ECO:0000256" key="3">
    <source>
        <dbReference type="ARBA" id="ARBA00023015"/>
    </source>
</evidence>
<evidence type="ECO:0000259" key="9">
    <source>
        <dbReference type="Pfam" id="PF14379"/>
    </source>
</evidence>
<evidence type="ECO:0008006" key="12">
    <source>
        <dbReference type="Google" id="ProtNLM"/>
    </source>
</evidence>
<evidence type="ECO:0000256" key="5">
    <source>
        <dbReference type="ARBA" id="ARBA00023163"/>
    </source>
</evidence>
<evidence type="ECO:0000313" key="10">
    <source>
        <dbReference type="EMBL" id="KAK4582435.1"/>
    </source>
</evidence>
<feature type="domain" description="Myb-like" evidence="8">
    <location>
        <begin position="14"/>
        <end position="64"/>
    </location>
</feature>
<name>A0AAN7EZG5_QUERU</name>
<accession>A0AAN7EZG5</accession>
<dbReference type="InterPro" id="IPR001005">
    <property type="entry name" value="SANT/Myb"/>
</dbReference>
<dbReference type="NCBIfam" id="TIGR01557">
    <property type="entry name" value="myb_SHAQKYF"/>
    <property type="match status" value="1"/>
</dbReference>
<organism evidence="10 11">
    <name type="scientific">Quercus rubra</name>
    <name type="common">Northern red oak</name>
    <name type="synonym">Quercus borealis</name>
    <dbReference type="NCBI Taxonomy" id="3512"/>
    <lineage>
        <taxon>Eukaryota</taxon>
        <taxon>Viridiplantae</taxon>
        <taxon>Streptophyta</taxon>
        <taxon>Embryophyta</taxon>
        <taxon>Tracheophyta</taxon>
        <taxon>Spermatophyta</taxon>
        <taxon>Magnoliopsida</taxon>
        <taxon>eudicotyledons</taxon>
        <taxon>Gunneridae</taxon>
        <taxon>Pentapetalae</taxon>
        <taxon>rosids</taxon>
        <taxon>fabids</taxon>
        <taxon>Fagales</taxon>
        <taxon>Fagaceae</taxon>
        <taxon>Quercus</taxon>
    </lineage>
</organism>
<dbReference type="AlphaFoldDB" id="A0AAN7EZG5"/>
<comment type="similarity">
    <text evidence="2">Belongs to the MYB-CC family.</text>
</comment>
<dbReference type="InterPro" id="IPR006447">
    <property type="entry name" value="Myb_dom_plants"/>
</dbReference>
<sequence>MGSSRSDGSAGKERMRWTDELHQQFEQAVNKLGGPDWATPKGILKTMGNPGLNIYHVNSHLQKYSISKFIPESTSRGKFERRNISELLPNFSATGAAQLNEALQMQKEVHMRMSDQIEVQMRLKLKLEAQGRFFDQITEEPRNQATNTKPRKPISPITFPL</sequence>
<evidence type="ECO:0000256" key="1">
    <source>
        <dbReference type="ARBA" id="ARBA00004123"/>
    </source>
</evidence>
<dbReference type="PANTHER" id="PTHR31499">
    <property type="entry name" value="MYB FAMILY TRANSCRIPTION FACTOR PHL11"/>
    <property type="match status" value="1"/>
</dbReference>
<keyword evidence="4" id="KW-0175">Coiled coil</keyword>
<feature type="domain" description="MYB-CC type transcription factor LHEQLE-containing" evidence="9">
    <location>
        <begin position="98"/>
        <end position="140"/>
    </location>
</feature>
<keyword evidence="11" id="KW-1185">Reference proteome</keyword>
<dbReference type="InterPro" id="IPR009057">
    <property type="entry name" value="Homeodomain-like_sf"/>
</dbReference>
<evidence type="ECO:0000256" key="2">
    <source>
        <dbReference type="ARBA" id="ARBA00006783"/>
    </source>
</evidence>
<dbReference type="GO" id="GO:0003677">
    <property type="term" value="F:DNA binding"/>
    <property type="evidence" value="ECO:0007669"/>
    <property type="project" value="InterPro"/>
</dbReference>